<sequence length="457" mass="53072">MSKSIQDQSLLQVGKDLLALLKNNAPLHDAIITVGRGSIKAKDGSNFRNFKAHSLILQARCDYFKAYFSSYWSKHKDENGIYQIDLSGMGIDPEAFDHVLSYIYSGFIEFHTLNLPLISYLHIVQAADALNIELLLDYTKQSISVPSLIKNRFLEILLEIRDIPGCIDLATTCRVYLFRNPKVIFTCPMMTLEFLSELLQEPILGLNEVAIWDGCLNWAFRNNERLKSSWSDENPSSLRETMKPLMPLIDFYMISSDNFMRKVSKFKALFDGETYDQLLRYHSKHINWRQSVPLKPLRINSRILGEQAILFLANSIKSKSSFPIRYTSIDEIPYEFHFLLRSQENDGFHSLKHNPRFPILILILCEQRYVKGRFTPVSVDTSGDFKDFDFQFETTTEDFSISNRLTSEVKQADRINLLNWLELSSSEVLAYLKRKLWNHLRIDMFEIFSIIPKSVKR</sequence>
<dbReference type="PANTHER" id="PTHR24413">
    <property type="entry name" value="SPECKLE-TYPE POZ PROTEIN"/>
    <property type="match status" value="1"/>
</dbReference>
<name>A0A9N9CNP8_9GLOM</name>
<dbReference type="SMART" id="SM00225">
    <property type="entry name" value="BTB"/>
    <property type="match status" value="1"/>
</dbReference>
<feature type="domain" description="BTB" evidence="1">
    <location>
        <begin position="28"/>
        <end position="112"/>
    </location>
</feature>
<gene>
    <name evidence="2" type="ORF">AMORRO_LOCUS8032</name>
</gene>
<dbReference type="SUPFAM" id="SSF54695">
    <property type="entry name" value="POZ domain"/>
    <property type="match status" value="1"/>
</dbReference>
<organism evidence="2 3">
    <name type="scientific">Acaulospora morrowiae</name>
    <dbReference type="NCBI Taxonomy" id="94023"/>
    <lineage>
        <taxon>Eukaryota</taxon>
        <taxon>Fungi</taxon>
        <taxon>Fungi incertae sedis</taxon>
        <taxon>Mucoromycota</taxon>
        <taxon>Glomeromycotina</taxon>
        <taxon>Glomeromycetes</taxon>
        <taxon>Diversisporales</taxon>
        <taxon>Acaulosporaceae</taxon>
        <taxon>Acaulospora</taxon>
    </lineage>
</organism>
<dbReference type="InterPro" id="IPR000210">
    <property type="entry name" value="BTB/POZ_dom"/>
</dbReference>
<comment type="caution">
    <text evidence="2">The sequence shown here is derived from an EMBL/GenBank/DDBJ whole genome shotgun (WGS) entry which is preliminary data.</text>
</comment>
<reference evidence="2" key="1">
    <citation type="submission" date="2021-06" db="EMBL/GenBank/DDBJ databases">
        <authorList>
            <person name="Kallberg Y."/>
            <person name="Tangrot J."/>
            <person name="Rosling A."/>
        </authorList>
    </citation>
    <scope>NUCLEOTIDE SEQUENCE</scope>
    <source>
        <strain evidence="2">CL551</strain>
    </source>
</reference>
<dbReference type="Pfam" id="PF00651">
    <property type="entry name" value="BTB"/>
    <property type="match status" value="1"/>
</dbReference>
<evidence type="ECO:0000313" key="3">
    <source>
        <dbReference type="Proteomes" id="UP000789342"/>
    </source>
</evidence>
<dbReference type="CDD" id="cd18186">
    <property type="entry name" value="BTB_POZ_ZBTB_KLHL-like"/>
    <property type="match status" value="1"/>
</dbReference>
<proteinExistence type="predicted"/>
<dbReference type="Gene3D" id="3.30.710.10">
    <property type="entry name" value="Potassium Channel Kv1.1, Chain A"/>
    <property type="match status" value="1"/>
</dbReference>
<protein>
    <submittedName>
        <fullName evidence="2">13902_t:CDS:1</fullName>
    </submittedName>
</protein>
<evidence type="ECO:0000259" key="1">
    <source>
        <dbReference type="PROSITE" id="PS50097"/>
    </source>
</evidence>
<dbReference type="AlphaFoldDB" id="A0A9N9CNP8"/>
<dbReference type="PROSITE" id="PS50097">
    <property type="entry name" value="BTB"/>
    <property type="match status" value="1"/>
</dbReference>
<dbReference type="EMBL" id="CAJVPV010006546">
    <property type="protein sequence ID" value="CAG8606744.1"/>
    <property type="molecule type" value="Genomic_DNA"/>
</dbReference>
<dbReference type="Proteomes" id="UP000789342">
    <property type="component" value="Unassembled WGS sequence"/>
</dbReference>
<keyword evidence="3" id="KW-1185">Reference proteome</keyword>
<dbReference type="InterPro" id="IPR011333">
    <property type="entry name" value="SKP1/BTB/POZ_sf"/>
</dbReference>
<dbReference type="OrthoDB" id="6359816at2759"/>
<accession>A0A9N9CNP8</accession>
<evidence type="ECO:0000313" key="2">
    <source>
        <dbReference type="EMBL" id="CAG8606744.1"/>
    </source>
</evidence>